<dbReference type="Gene3D" id="3.30.9.60">
    <property type="match status" value="1"/>
</dbReference>
<evidence type="ECO:0000313" key="3">
    <source>
        <dbReference type="EMBL" id="CAL5053575.1"/>
    </source>
</evidence>
<evidence type="ECO:0000259" key="2">
    <source>
        <dbReference type="Pfam" id="PF01494"/>
    </source>
</evidence>
<dbReference type="PANTHER" id="PTHR47469:SF2">
    <property type="entry name" value="OS06G0597600 PROTEIN"/>
    <property type="match status" value="1"/>
</dbReference>
<feature type="compositionally biased region" description="Basic residues" evidence="1">
    <location>
        <begin position="164"/>
        <end position="177"/>
    </location>
</feature>
<reference evidence="3" key="1">
    <citation type="submission" date="2024-10" db="EMBL/GenBank/DDBJ databases">
        <authorList>
            <person name="Ryan C."/>
        </authorList>
    </citation>
    <scope>NUCLEOTIDE SEQUENCE [LARGE SCALE GENOMIC DNA]</scope>
</reference>
<protein>
    <recommendedName>
        <fullName evidence="2">FAD-binding domain-containing protein</fullName>
    </recommendedName>
</protein>
<dbReference type="Gene3D" id="3.50.50.60">
    <property type="entry name" value="FAD/NAD(P)-binding domain"/>
    <property type="match status" value="2"/>
</dbReference>
<dbReference type="PRINTS" id="PR00420">
    <property type="entry name" value="RNGMNOXGNASE"/>
</dbReference>
<dbReference type="InterPro" id="IPR036188">
    <property type="entry name" value="FAD/NAD-bd_sf"/>
</dbReference>
<evidence type="ECO:0000256" key="1">
    <source>
        <dbReference type="SAM" id="MobiDB-lite"/>
    </source>
</evidence>
<proteinExistence type="predicted"/>
<keyword evidence="4" id="KW-1185">Reference proteome</keyword>
<accession>A0ABC9EBE5</accession>
<dbReference type="PANTHER" id="PTHR47469">
    <property type="entry name" value="MONOOXYGENASE-LIKE"/>
    <property type="match status" value="1"/>
</dbReference>
<dbReference type="Proteomes" id="UP001497457">
    <property type="component" value="Chromosome 36b"/>
</dbReference>
<feature type="domain" description="FAD-binding" evidence="2">
    <location>
        <begin position="349"/>
        <end position="414"/>
    </location>
</feature>
<feature type="compositionally biased region" description="Low complexity" evidence="1">
    <location>
        <begin position="110"/>
        <end position="146"/>
    </location>
</feature>
<organism evidence="3 4">
    <name type="scientific">Urochloa decumbens</name>
    <dbReference type="NCBI Taxonomy" id="240449"/>
    <lineage>
        <taxon>Eukaryota</taxon>
        <taxon>Viridiplantae</taxon>
        <taxon>Streptophyta</taxon>
        <taxon>Embryophyta</taxon>
        <taxon>Tracheophyta</taxon>
        <taxon>Spermatophyta</taxon>
        <taxon>Magnoliopsida</taxon>
        <taxon>Liliopsida</taxon>
        <taxon>Poales</taxon>
        <taxon>Poaceae</taxon>
        <taxon>PACMAD clade</taxon>
        <taxon>Panicoideae</taxon>
        <taxon>Panicodae</taxon>
        <taxon>Paniceae</taxon>
        <taxon>Melinidinae</taxon>
        <taxon>Urochloa</taxon>
    </lineage>
</organism>
<dbReference type="SUPFAM" id="SSF51905">
    <property type="entry name" value="FAD/NAD(P)-binding domain"/>
    <property type="match status" value="1"/>
</dbReference>
<evidence type="ECO:0000313" key="4">
    <source>
        <dbReference type="Proteomes" id="UP001497457"/>
    </source>
</evidence>
<dbReference type="Pfam" id="PF01494">
    <property type="entry name" value="FAD_binding_3"/>
    <property type="match status" value="1"/>
</dbReference>
<dbReference type="InterPro" id="IPR002938">
    <property type="entry name" value="FAD-bd"/>
</dbReference>
<dbReference type="InterPro" id="IPR053212">
    <property type="entry name" value="DHP_3-monooxygenase"/>
</dbReference>
<dbReference type="EMBL" id="OZ075146">
    <property type="protein sequence ID" value="CAL5053575.1"/>
    <property type="molecule type" value="Genomic_DNA"/>
</dbReference>
<name>A0ABC9EBE5_9POAL</name>
<feature type="region of interest" description="Disordered" evidence="1">
    <location>
        <begin position="95"/>
        <end position="201"/>
    </location>
</feature>
<sequence>MAGGGLHFAVGEMGKRVAVVVGGSVAGLACAHAVAGAGWDVVVLEKAAPPAAGGGTGAGLGLDAQSMETLARWIPGWGLDAATLPLAVDLSNGQRDEGGADAGQRRQLRLPRGALGRPAPAAARGAAAGGDRALGPPVPVVRGAWWRGRRDGPRGADGGDGGRHGRPPRRRRRRRVVHPPPLPPRPQAQVSRLRTKPTNPWRSRATGLMIRVRSVSFLARHGRCRYAGYCAWRGVLDFAGKESSDTVTGIRRAYPELGNCLYFDLAHKTHVVLYELPRSRLNWLWYINGPEPELTGSSVTMEATDAMVARMREEAERVWCPELARLVRETAAPFVNVIYDADPLPRLSWAGGRVALAGDAAHPTTPHGLRSTNMSVADARELGRCLARWGVEAPERALAEYEAARLPVVAAQVMHARWLGRIKQGLPVDGVAEGFDVRTATTEDALQLRQRSMPFFGGAPAAADDSRV</sequence>
<gene>
    <name evidence="3" type="ORF">URODEC1_LOCUS93317</name>
</gene>
<dbReference type="SUPFAM" id="SSF54373">
    <property type="entry name" value="FAD-linked reductases, C-terminal domain"/>
    <property type="match status" value="1"/>
</dbReference>
<dbReference type="AlphaFoldDB" id="A0ABC9EBE5"/>
<feature type="compositionally biased region" description="Polar residues" evidence="1">
    <location>
        <begin position="188"/>
        <end position="201"/>
    </location>
</feature>